<sequence length="73" mass="8485">MIQVGLLTEVQKDELVGQLYDDDSYFNSIQDINDNWIISVEEIDQCVTPEFLWVKELPLIPYEPKPTPNPFEA</sequence>
<accession>A0A6J5M5W2</accession>
<proteinExistence type="predicted"/>
<evidence type="ECO:0000313" key="1">
    <source>
        <dbReference type="EMBL" id="CAB4142114.1"/>
    </source>
</evidence>
<gene>
    <name evidence="1" type="ORF">UFOVP425_49</name>
</gene>
<dbReference type="EMBL" id="LR796399">
    <property type="protein sequence ID" value="CAB4142114.1"/>
    <property type="molecule type" value="Genomic_DNA"/>
</dbReference>
<protein>
    <submittedName>
        <fullName evidence="1">Uncharacterized protein</fullName>
    </submittedName>
</protein>
<organism evidence="1">
    <name type="scientific">uncultured Caudovirales phage</name>
    <dbReference type="NCBI Taxonomy" id="2100421"/>
    <lineage>
        <taxon>Viruses</taxon>
        <taxon>Duplodnaviria</taxon>
        <taxon>Heunggongvirae</taxon>
        <taxon>Uroviricota</taxon>
        <taxon>Caudoviricetes</taxon>
        <taxon>Peduoviridae</taxon>
        <taxon>Maltschvirus</taxon>
        <taxon>Maltschvirus maltsch</taxon>
    </lineage>
</organism>
<reference evidence="1" key="1">
    <citation type="submission" date="2020-04" db="EMBL/GenBank/DDBJ databases">
        <authorList>
            <person name="Chiriac C."/>
            <person name="Salcher M."/>
            <person name="Ghai R."/>
            <person name="Kavagutti S V."/>
        </authorList>
    </citation>
    <scope>NUCLEOTIDE SEQUENCE</scope>
</reference>
<name>A0A6J5M5W2_9CAUD</name>